<comment type="caution">
    <text evidence="3">The sequence shown here is derived from an EMBL/GenBank/DDBJ whole genome shotgun (WGS) entry which is preliminary data.</text>
</comment>
<feature type="chain" id="PRO_5042609887" evidence="2">
    <location>
        <begin position="23"/>
        <end position="229"/>
    </location>
</feature>
<dbReference type="SUPFAM" id="SSF51445">
    <property type="entry name" value="(Trans)glycosidases"/>
    <property type="match status" value="1"/>
</dbReference>
<proteinExistence type="predicted"/>
<evidence type="ECO:0000313" key="4">
    <source>
        <dbReference type="Proteomes" id="UP001295740"/>
    </source>
</evidence>
<evidence type="ECO:0000256" key="1">
    <source>
        <dbReference type="SAM" id="MobiDB-lite"/>
    </source>
</evidence>
<dbReference type="InterPro" id="IPR017853">
    <property type="entry name" value="GH"/>
</dbReference>
<feature type="region of interest" description="Disordered" evidence="1">
    <location>
        <begin position="49"/>
        <end position="71"/>
    </location>
</feature>
<dbReference type="AlphaFoldDB" id="A0AAI8YD65"/>
<name>A0AAI8YD65_9PEZI</name>
<feature type="signal peptide" evidence="2">
    <location>
        <begin position="1"/>
        <end position="22"/>
    </location>
</feature>
<protein>
    <submittedName>
        <fullName evidence="3">Uu.00g033440.m01.CDS01</fullName>
    </submittedName>
</protein>
<dbReference type="EMBL" id="CAUWAG010000003">
    <property type="protein sequence ID" value="CAJ2500491.1"/>
    <property type="molecule type" value="Genomic_DNA"/>
</dbReference>
<sequence length="229" mass="25289">MRSSLRVATLAIIVAAAPSTSASLWKPAGVCRSSPITQAIEEIDKTIKNIEENSAPRSKAPNLPSRTGRRSSRTSVNIRKWSIDLAFFNDNGASEVEDEEGFYITLLPAVPPGRPGQVRHGEGSMHVILDIHELPRGQDALDNQGKTGDLYWWNNQTSFDRSINLAKEATESILVPSRTEQWTLSVINEPLVQGRPACFFSGSTYTYDGPFDACYLAKRYSEATNPVYI</sequence>
<evidence type="ECO:0000313" key="3">
    <source>
        <dbReference type="EMBL" id="CAJ2500491.1"/>
    </source>
</evidence>
<accession>A0AAI8YD65</accession>
<gene>
    <name evidence="3" type="ORF">KHLLAP_LOCUS959</name>
</gene>
<dbReference type="Proteomes" id="UP001295740">
    <property type="component" value="Unassembled WGS sequence"/>
</dbReference>
<dbReference type="Gene3D" id="3.20.20.80">
    <property type="entry name" value="Glycosidases"/>
    <property type="match status" value="1"/>
</dbReference>
<evidence type="ECO:0000256" key="2">
    <source>
        <dbReference type="SAM" id="SignalP"/>
    </source>
</evidence>
<reference evidence="3" key="1">
    <citation type="submission" date="2023-10" db="EMBL/GenBank/DDBJ databases">
        <authorList>
            <person name="Hackl T."/>
        </authorList>
    </citation>
    <scope>NUCLEOTIDE SEQUENCE</scope>
</reference>
<keyword evidence="2" id="KW-0732">Signal</keyword>
<organism evidence="3 4">
    <name type="scientific">Anthostomella pinea</name>
    <dbReference type="NCBI Taxonomy" id="933095"/>
    <lineage>
        <taxon>Eukaryota</taxon>
        <taxon>Fungi</taxon>
        <taxon>Dikarya</taxon>
        <taxon>Ascomycota</taxon>
        <taxon>Pezizomycotina</taxon>
        <taxon>Sordariomycetes</taxon>
        <taxon>Xylariomycetidae</taxon>
        <taxon>Xylariales</taxon>
        <taxon>Xylariaceae</taxon>
        <taxon>Anthostomella</taxon>
    </lineage>
</organism>
<keyword evidence="4" id="KW-1185">Reference proteome</keyword>